<proteinExistence type="predicted"/>
<gene>
    <name evidence="1" type="ORF">SAMN04487944_109138</name>
</gene>
<dbReference type="Proteomes" id="UP000199687">
    <property type="component" value="Unassembled WGS sequence"/>
</dbReference>
<name>A0A1H9RSL9_9BACI</name>
<dbReference type="AlphaFoldDB" id="A0A1H9RSL9"/>
<keyword evidence="2" id="KW-1185">Reference proteome</keyword>
<dbReference type="EMBL" id="FOGL01000009">
    <property type="protein sequence ID" value="SER75647.1"/>
    <property type="molecule type" value="Genomic_DNA"/>
</dbReference>
<evidence type="ECO:0000313" key="1">
    <source>
        <dbReference type="EMBL" id="SER75647.1"/>
    </source>
</evidence>
<dbReference type="STRING" id="531814.SAMN04487944_109138"/>
<dbReference type="RefSeq" id="WP_175480415.1">
    <property type="nucleotide sequence ID" value="NZ_FOGL01000009.1"/>
</dbReference>
<organism evidence="1 2">
    <name type="scientific">Gracilibacillus ureilyticus</name>
    <dbReference type="NCBI Taxonomy" id="531814"/>
    <lineage>
        <taxon>Bacteria</taxon>
        <taxon>Bacillati</taxon>
        <taxon>Bacillota</taxon>
        <taxon>Bacilli</taxon>
        <taxon>Bacillales</taxon>
        <taxon>Bacillaceae</taxon>
        <taxon>Gracilibacillus</taxon>
    </lineage>
</organism>
<accession>A0A1H9RSL9</accession>
<reference evidence="1 2" key="1">
    <citation type="submission" date="2016-10" db="EMBL/GenBank/DDBJ databases">
        <authorList>
            <person name="de Groot N.N."/>
        </authorList>
    </citation>
    <scope>NUCLEOTIDE SEQUENCE [LARGE SCALE GENOMIC DNA]</scope>
    <source>
        <strain evidence="1 2">CGMCC 1.7727</strain>
    </source>
</reference>
<evidence type="ECO:0000313" key="2">
    <source>
        <dbReference type="Proteomes" id="UP000199687"/>
    </source>
</evidence>
<sequence>MKIIQQFHEDTKLGRYSLITFLSLLTCRKIRKIEQKRLIWKEVYESNAKKL</sequence>
<protein>
    <submittedName>
        <fullName evidence="1">Uncharacterized protein</fullName>
    </submittedName>
</protein>